<keyword evidence="22" id="KW-1185">Reference proteome</keyword>
<evidence type="ECO:0000256" key="1">
    <source>
        <dbReference type="ARBA" id="ARBA00004275"/>
    </source>
</evidence>
<dbReference type="PANTHER" id="PTHR24317:SF7">
    <property type="entry name" value="PEROXISOMAL TRANS-2-ENOYL-COA REDUCTASE"/>
    <property type="match status" value="1"/>
</dbReference>
<reference evidence="21" key="1">
    <citation type="submission" date="2019-08" db="EMBL/GenBank/DDBJ databases">
        <title>The improved chromosome-level genome for the pearl oyster Pinctada fucata martensii using PacBio sequencing and Hi-C.</title>
        <authorList>
            <person name="Zheng Z."/>
        </authorList>
    </citation>
    <scope>NUCLEOTIDE SEQUENCE</scope>
    <source>
        <strain evidence="21">ZZ-2019</strain>
        <tissue evidence="21">Adductor muscle</tissue>
    </source>
</reference>
<evidence type="ECO:0000256" key="13">
    <source>
        <dbReference type="ARBA" id="ARBA00038849"/>
    </source>
</evidence>
<evidence type="ECO:0000256" key="18">
    <source>
        <dbReference type="ARBA" id="ARBA00049251"/>
    </source>
</evidence>
<evidence type="ECO:0000256" key="10">
    <source>
        <dbReference type="ARBA" id="ARBA00023160"/>
    </source>
</evidence>
<comment type="pathway">
    <text evidence="2">Lipid metabolism.</text>
</comment>
<dbReference type="PRINTS" id="PR00081">
    <property type="entry name" value="GDHRDH"/>
</dbReference>
<dbReference type="InterPro" id="IPR036291">
    <property type="entry name" value="NAD(P)-bd_dom_sf"/>
</dbReference>
<evidence type="ECO:0000256" key="8">
    <source>
        <dbReference type="ARBA" id="ARBA00023098"/>
    </source>
</evidence>
<evidence type="ECO:0000256" key="7">
    <source>
        <dbReference type="ARBA" id="ARBA00023002"/>
    </source>
</evidence>
<dbReference type="Pfam" id="PF13561">
    <property type="entry name" value="adh_short_C2"/>
    <property type="match status" value="1"/>
</dbReference>
<evidence type="ECO:0000256" key="16">
    <source>
        <dbReference type="ARBA" id="ARBA00048686"/>
    </source>
</evidence>
<evidence type="ECO:0000256" key="15">
    <source>
        <dbReference type="ARBA" id="ARBA00047570"/>
    </source>
</evidence>
<dbReference type="GO" id="GO:0005777">
    <property type="term" value="C:peroxisome"/>
    <property type="evidence" value="ECO:0007669"/>
    <property type="project" value="UniProtKB-SubCell"/>
</dbReference>
<evidence type="ECO:0000256" key="9">
    <source>
        <dbReference type="ARBA" id="ARBA00023140"/>
    </source>
</evidence>
<evidence type="ECO:0000256" key="20">
    <source>
        <dbReference type="ARBA" id="ARBA00049559"/>
    </source>
</evidence>
<evidence type="ECO:0000256" key="19">
    <source>
        <dbReference type="ARBA" id="ARBA00049386"/>
    </source>
</evidence>
<dbReference type="GO" id="GO:0019166">
    <property type="term" value="F:trans-2-enoyl-CoA reductase (NADPH) activity"/>
    <property type="evidence" value="ECO:0007669"/>
    <property type="project" value="UniProtKB-EC"/>
</dbReference>
<evidence type="ECO:0000256" key="4">
    <source>
        <dbReference type="ARBA" id="ARBA00022553"/>
    </source>
</evidence>
<evidence type="ECO:0000313" key="22">
    <source>
        <dbReference type="Proteomes" id="UP001186944"/>
    </source>
</evidence>
<evidence type="ECO:0000313" key="21">
    <source>
        <dbReference type="EMBL" id="KAK3093985.1"/>
    </source>
</evidence>
<keyword evidence="8" id="KW-0443">Lipid metabolism</keyword>
<comment type="subunit">
    <text evidence="12">Interacts with PEX5, probably required to target it into peroxisomes.</text>
</comment>
<dbReference type="InterPro" id="IPR052388">
    <property type="entry name" value="Peroxisomal_t2-enoyl-CoA_red"/>
</dbReference>
<keyword evidence="3" id="KW-0444">Lipid biosynthesis</keyword>
<sequence length="111" mass="11634">MQFCSHSSAARAGVDNLTKSLAIEWAHSGVRVNSVAPSSVLTENAVALYGKDTFNNRVPGIPAKRLCSVEEVSAAVIYLLCPAASYISGATLKVDGGLSLYSLKDFIVSGE</sequence>
<keyword evidence="4" id="KW-0597">Phosphoprotein</keyword>
<evidence type="ECO:0000256" key="5">
    <source>
        <dbReference type="ARBA" id="ARBA00022832"/>
    </source>
</evidence>
<comment type="caution">
    <text evidence="21">The sequence shown here is derived from an EMBL/GenBank/DDBJ whole genome shotgun (WGS) entry which is preliminary data.</text>
</comment>
<dbReference type="EC" id="1.3.1.38" evidence="13"/>
<evidence type="ECO:0000256" key="12">
    <source>
        <dbReference type="ARBA" id="ARBA00038622"/>
    </source>
</evidence>
<accession>A0AA89BTK5</accession>
<comment type="subcellular location">
    <subcellularLocation>
        <location evidence="1">Peroxisome</location>
    </subcellularLocation>
</comment>
<evidence type="ECO:0000256" key="17">
    <source>
        <dbReference type="ARBA" id="ARBA00049108"/>
    </source>
</evidence>
<evidence type="ECO:0000256" key="3">
    <source>
        <dbReference type="ARBA" id="ARBA00022516"/>
    </source>
</evidence>
<dbReference type="Proteomes" id="UP001186944">
    <property type="component" value="Unassembled WGS sequence"/>
</dbReference>
<evidence type="ECO:0000256" key="11">
    <source>
        <dbReference type="ARBA" id="ARBA00037124"/>
    </source>
</evidence>
<keyword evidence="6" id="KW-0521">NADP</keyword>
<protein>
    <recommendedName>
        <fullName evidence="14">Peroxisomal trans-2-enoyl-CoA reductase</fullName>
        <ecNumber evidence="13">1.3.1.38</ecNumber>
    </recommendedName>
</protein>
<evidence type="ECO:0000256" key="14">
    <source>
        <dbReference type="ARBA" id="ARBA00041063"/>
    </source>
</evidence>
<comment type="catalytic activity">
    <reaction evidence="17">
        <text>(2E)-hexenoyl-CoA + NADPH + H(+) = hexanoyl-CoA + NADP(+)</text>
        <dbReference type="Rhea" id="RHEA:44956"/>
        <dbReference type="ChEBI" id="CHEBI:15378"/>
        <dbReference type="ChEBI" id="CHEBI:57783"/>
        <dbReference type="ChEBI" id="CHEBI:58349"/>
        <dbReference type="ChEBI" id="CHEBI:62077"/>
        <dbReference type="ChEBI" id="CHEBI:62620"/>
    </reaction>
    <physiologicalReaction direction="left-to-right" evidence="17">
        <dbReference type="Rhea" id="RHEA:44957"/>
    </physiologicalReaction>
</comment>
<comment type="catalytic activity">
    <reaction evidence="18">
        <text>a (2E)-enoyl-CoA + NADPH + H(+) = a 2,3-saturated acyl-CoA + NADP(+)</text>
        <dbReference type="Rhea" id="RHEA:33763"/>
        <dbReference type="ChEBI" id="CHEBI:15378"/>
        <dbReference type="ChEBI" id="CHEBI:57783"/>
        <dbReference type="ChEBI" id="CHEBI:58349"/>
        <dbReference type="ChEBI" id="CHEBI:58856"/>
        <dbReference type="ChEBI" id="CHEBI:65111"/>
        <dbReference type="EC" id="1.3.1.38"/>
    </reaction>
    <physiologicalReaction direction="left-to-right" evidence="18">
        <dbReference type="Rhea" id="RHEA:33764"/>
    </physiologicalReaction>
</comment>
<dbReference type="GO" id="GO:0006633">
    <property type="term" value="P:fatty acid biosynthetic process"/>
    <property type="evidence" value="ECO:0007669"/>
    <property type="project" value="UniProtKB-KW"/>
</dbReference>
<dbReference type="SUPFAM" id="SSF51735">
    <property type="entry name" value="NAD(P)-binding Rossmann-fold domains"/>
    <property type="match status" value="1"/>
</dbReference>
<dbReference type="EMBL" id="VSWD01000009">
    <property type="protein sequence ID" value="KAK3093985.1"/>
    <property type="molecule type" value="Genomic_DNA"/>
</dbReference>
<evidence type="ECO:0000256" key="2">
    <source>
        <dbReference type="ARBA" id="ARBA00005189"/>
    </source>
</evidence>
<dbReference type="PANTHER" id="PTHR24317">
    <property type="entry name" value="PEROXISOMAL TRANS-2-ENOYL-COA REDUCTASE"/>
    <property type="match status" value="1"/>
</dbReference>
<comment type="function">
    <text evidence="11">Participates in chain elongation of fatty acids. Catalyzes the reduction of trans-2-enoyl-CoAs of varying chain lengths from 6:1 to 16:1, having maximum activity with 10:1 CoA. Has no 2,4-dienoyl-CoA reductase activity.</text>
</comment>
<proteinExistence type="predicted"/>
<comment type="catalytic activity">
    <reaction evidence="20">
        <text>(2E)-octenoyl-CoA + NADPH + H(+) = octanoyl-CoA + NADP(+)</text>
        <dbReference type="Rhea" id="RHEA:44952"/>
        <dbReference type="ChEBI" id="CHEBI:15378"/>
        <dbReference type="ChEBI" id="CHEBI:57386"/>
        <dbReference type="ChEBI" id="CHEBI:57783"/>
        <dbReference type="ChEBI" id="CHEBI:58349"/>
        <dbReference type="ChEBI" id="CHEBI:62242"/>
    </reaction>
    <physiologicalReaction direction="left-to-right" evidence="20">
        <dbReference type="Rhea" id="RHEA:44953"/>
    </physiologicalReaction>
</comment>
<dbReference type="Gene3D" id="3.40.50.720">
    <property type="entry name" value="NAD(P)-binding Rossmann-like Domain"/>
    <property type="match status" value="1"/>
</dbReference>
<dbReference type="InterPro" id="IPR002347">
    <property type="entry name" value="SDR_fam"/>
</dbReference>
<name>A0AA89BTK5_PINIB</name>
<comment type="catalytic activity">
    <reaction evidence="19">
        <text>(2E)-decenoyl-CoA + NADPH + H(+) = decanoyl-CoA + NADP(+)</text>
        <dbReference type="Rhea" id="RHEA:44960"/>
        <dbReference type="ChEBI" id="CHEBI:15378"/>
        <dbReference type="ChEBI" id="CHEBI:57783"/>
        <dbReference type="ChEBI" id="CHEBI:58349"/>
        <dbReference type="ChEBI" id="CHEBI:61406"/>
        <dbReference type="ChEBI" id="CHEBI:61430"/>
    </reaction>
    <physiologicalReaction direction="left-to-right" evidence="19">
        <dbReference type="Rhea" id="RHEA:44961"/>
    </physiologicalReaction>
</comment>
<dbReference type="GO" id="GO:0033306">
    <property type="term" value="P:phytol metabolic process"/>
    <property type="evidence" value="ECO:0007669"/>
    <property type="project" value="TreeGrafter"/>
</dbReference>
<keyword evidence="9" id="KW-0576">Peroxisome</keyword>
<comment type="catalytic activity">
    <reaction evidence="15">
        <text>(2E)-dodecenoyl-CoA + NADPH + H(+) = dodecanoyl-CoA + NADP(+)</text>
        <dbReference type="Rhea" id="RHEA:44964"/>
        <dbReference type="ChEBI" id="CHEBI:15378"/>
        <dbReference type="ChEBI" id="CHEBI:57330"/>
        <dbReference type="ChEBI" id="CHEBI:57375"/>
        <dbReference type="ChEBI" id="CHEBI:57783"/>
        <dbReference type="ChEBI" id="CHEBI:58349"/>
    </reaction>
    <physiologicalReaction direction="left-to-right" evidence="15">
        <dbReference type="Rhea" id="RHEA:44965"/>
    </physiologicalReaction>
</comment>
<evidence type="ECO:0000256" key="6">
    <source>
        <dbReference type="ARBA" id="ARBA00022857"/>
    </source>
</evidence>
<keyword evidence="5" id="KW-0276">Fatty acid metabolism</keyword>
<keyword evidence="7" id="KW-0560">Oxidoreductase</keyword>
<gene>
    <name evidence="21" type="ORF">FSP39_022558</name>
</gene>
<dbReference type="AlphaFoldDB" id="A0AA89BTK5"/>
<comment type="catalytic activity">
    <reaction evidence="16">
        <text>(2E)-tetradecenoyl-CoA + NADPH + H(+) = tetradecanoyl-CoA + NADP(+)</text>
        <dbReference type="Rhea" id="RHEA:44968"/>
        <dbReference type="ChEBI" id="CHEBI:15378"/>
        <dbReference type="ChEBI" id="CHEBI:57385"/>
        <dbReference type="ChEBI" id="CHEBI:57783"/>
        <dbReference type="ChEBI" id="CHEBI:58349"/>
        <dbReference type="ChEBI" id="CHEBI:61405"/>
    </reaction>
    <physiologicalReaction direction="left-to-right" evidence="16">
        <dbReference type="Rhea" id="RHEA:44969"/>
    </physiologicalReaction>
</comment>
<organism evidence="21 22">
    <name type="scientific">Pinctada imbricata</name>
    <name type="common">Atlantic pearl-oyster</name>
    <name type="synonym">Pinctada martensii</name>
    <dbReference type="NCBI Taxonomy" id="66713"/>
    <lineage>
        <taxon>Eukaryota</taxon>
        <taxon>Metazoa</taxon>
        <taxon>Spiralia</taxon>
        <taxon>Lophotrochozoa</taxon>
        <taxon>Mollusca</taxon>
        <taxon>Bivalvia</taxon>
        <taxon>Autobranchia</taxon>
        <taxon>Pteriomorphia</taxon>
        <taxon>Pterioida</taxon>
        <taxon>Pterioidea</taxon>
        <taxon>Pteriidae</taxon>
        <taxon>Pinctada</taxon>
    </lineage>
</organism>
<keyword evidence="10" id="KW-0275">Fatty acid biosynthesis</keyword>